<dbReference type="Pfam" id="PF02798">
    <property type="entry name" value="GST_N"/>
    <property type="match status" value="1"/>
</dbReference>
<feature type="region of interest" description="Disordered" evidence="8">
    <location>
        <begin position="267"/>
        <end position="299"/>
    </location>
</feature>
<reference evidence="10" key="1">
    <citation type="journal article" date="2022" name="bioRxiv">
        <title>Genomics of Preaxostyla Flagellates Illuminates Evolutionary Transitions and the Path Towards Mitochondrial Loss.</title>
        <authorList>
            <person name="Novak L.V.F."/>
            <person name="Treitli S.C."/>
            <person name="Pyrih J."/>
            <person name="Halakuc P."/>
            <person name="Pipaliya S.V."/>
            <person name="Vacek V."/>
            <person name="Brzon O."/>
            <person name="Soukal P."/>
            <person name="Eme L."/>
            <person name="Dacks J.B."/>
            <person name="Karnkowska A."/>
            <person name="Elias M."/>
            <person name="Hampl V."/>
        </authorList>
    </citation>
    <scope>NUCLEOTIDE SEQUENCE</scope>
    <source>
        <strain evidence="10">RCP-MX</strain>
    </source>
</reference>
<dbReference type="EMBL" id="JAPMOS010000062">
    <property type="protein sequence ID" value="KAJ4456728.1"/>
    <property type="molecule type" value="Genomic_DNA"/>
</dbReference>
<keyword evidence="7" id="KW-0413">Isomerase</keyword>
<dbReference type="InterPro" id="IPR004327">
    <property type="entry name" value="Phstyr_phstse_ac"/>
</dbReference>
<protein>
    <recommendedName>
        <fullName evidence="4">peptidylprolyl isomerase</fullName>
        <ecNumber evidence="4">5.2.1.8</ecNumber>
    </recommendedName>
</protein>
<dbReference type="InterPro" id="IPR036282">
    <property type="entry name" value="Glutathione-S-Trfase_C_sf"/>
</dbReference>
<comment type="subcellular location">
    <subcellularLocation>
        <location evidence="2">Cytoplasm</location>
    </subcellularLocation>
</comment>
<dbReference type="PANTHER" id="PTHR10012">
    <property type="entry name" value="SERINE/THREONINE-PROTEIN PHOSPHATASE 2A REGULATORY SUBUNIT B"/>
    <property type="match status" value="1"/>
</dbReference>
<evidence type="ECO:0000256" key="5">
    <source>
        <dbReference type="ARBA" id="ARBA00022490"/>
    </source>
</evidence>
<evidence type="ECO:0000256" key="6">
    <source>
        <dbReference type="ARBA" id="ARBA00023110"/>
    </source>
</evidence>
<dbReference type="SUPFAM" id="SSF47616">
    <property type="entry name" value="GST C-terminal domain-like"/>
    <property type="match status" value="1"/>
</dbReference>
<dbReference type="Gene3D" id="1.20.120.1150">
    <property type="match status" value="1"/>
</dbReference>
<dbReference type="InterPro" id="IPR040079">
    <property type="entry name" value="Glutathione_S-Trfase"/>
</dbReference>
<dbReference type="PROSITE" id="PS50404">
    <property type="entry name" value="GST_NTER"/>
    <property type="match status" value="1"/>
</dbReference>
<name>A0ABQ8UD62_9EUKA</name>
<evidence type="ECO:0000256" key="3">
    <source>
        <dbReference type="ARBA" id="ARBA00011019"/>
    </source>
</evidence>
<evidence type="ECO:0000259" key="9">
    <source>
        <dbReference type="PROSITE" id="PS50404"/>
    </source>
</evidence>
<dbReference type="InterPro" id="IPR004046">
    <property type="entry name" value="GST_C"/>
</dbReference>
<dbReference type="InterPro" id="IPR036249">
    <property type="entry name" value="Thioredoxin-like_sf"/>
</dbReference>
<dbReference type="SUPFAM" id="SSF140984">
    <property type="entry name" value="PTPA-like"/>
    <property type="match status" value="1"/>
</dbReference>
<dbReference type="Gene3D" id="3.40.30.10">
    <property type="entry name" value="Glutaredoxin"/>
    <property type="match status" value="1"/>
</dbReference>
<dbReference type="SFLD" id="SFLDS00019">
    <property type="entry name" value="Glutathione_Transferase_(cytos"/>
    <property type="match status" value="1"/>
</dbReference>
<organism evidence="10 11">
    <name type="scientific">Paratrimastix pyriformis</name>
    <dbReference type="NCBI Taxonomy" id="342808"/>
    <lineage>
        <taxon>Eukaryota</taxon>
        <taxon>Metamonada</taxon>
        <taxon>Preaxostyla</taxon>
        <taxon>Paratrimastigidae</taxon>
        <taxon>Paratrimastix</taxon>
    </lineage>
</organism>
<feature type="domain" description="GST N-terminal" evidence="9">
    <location>
        <begin position="5"/>
        <end position="82"/>
    </location>
</feature>
<proteinExistence type="inferred from homology"/>
<comment type="similarity">
    <text evidence="3">Belongs to the PTPA-type PPIase family.</text>
</comment>
<dbReference type="Pfam" id="PF14497">
    <property type="entry name" value="GST_C_3"/>
    <property type="match status" value="1"/>
</dbReference>
<gene>
    <name evidence="10" type="ORF">PAPYR_7939</name>
</gene>
<dbReference type="InterPro" id="IPR037218">
    <property type="entry name" value="PTPA_sf"/>
</dbReference>
<evidence type="ECO:0000313" key="10">
    <source>
        <dbReference type="EMBL" id="KAJ4456728.1"/>
    </source>
</evidence>
<evidence type="ECO:0000256" key="7">
    <source>
        <dbReference type="ARBA" id="ARBA00023235"/>
    </source>
</evidence>
<dbReference type="Proteomes" id="UP001141327">
    <property type="component" value="Unassembled WGS sequence"/>
</dbReference>
<keyword evidence="5" id="KW-0963">Cytoplasm</keyword>
<dbReference type="SUPFAM" id="SSF52833">
    <property type="entry name" value="Thioredoxin-like"/>
    <property type="match status" value="1"/>
</dbReference>
<comment type="catalytic activity">
    <reaction evidence="1">
        <text>[protein]-peptidylproline (omega=180) = [protein]-peptidylproline (omega=0)</text>
        <dbReference type="Rhea" id="RHEA:16237"/>
        <dbReference type="Rhea" id="RHEA-COMP:10747"/>
        <dbReference type="Rhea" id="RHEA-COMP:10748"/>
        <dbReference type="ChEBI" id="CHEBI:83833"/>
        <dbReference type="ChEBI" id="CHEBI:83834"/>
        <dbReference type="EC" id="5.2.1.8"/>
    </reaction>
</comment>
<dbReference type="CDD" id="cd03192">
    <property type="entry name" value="GST_C_Sigma_like"/>
    <property type="match status" value="1"/>
</dbReference>
<evidence type="ECO:0000256" key="4">
    <source>
        <dbReference type="ARBA" id="ARBA00013194"/>
    </source>
</evidence>
<dbReference type="CDD" id="cd03039">
    <property type="entry name" value="GST_N_Sigma_like"/>
    <property type="match status" value="1"/>
</dbReference>
<dbReference type="SFLD" id="SFLDG01205">
    <property type="entry name" value="AMPS.1"/>
    <property type="match status" value="1"/>
</dbReference>
<dbReference type="InterPro" id="IPR043170">
    <property type="entry name" value="PTPA_C_lid"/>
</dbReference>
<comment type="caution">
    <text evidence="10">The sequence shown here is derived from an EMBL/GenBank/DDBJ whole genome shotgun (WGS) entry which is preliminary data.</text>
</comment>
<dbReference type="EC" id="5.2.1.8" evidence="4"/>
<dbReference type="Gene3D" id="1.20.1050.10">
    <property type="match status" value="1"/>
</dbReference>
<dbReference type="InterPro" id="IPR004045">
    <property type="entry name" value="Glutathione_S-Trfase_N"/>
</dbReference>
<dbReference type="Pfam" id="PF03095">
    <property type="entry name" value="PTPA"/>
    <property type="match status" value="1"/>
</dbReference>
<evidence type="ECO:0000313" key="11">
    <source>
        <dbReference type="Proteomes" id="UP001141327"/>
    </source>
</evidence>
<dbReference type="SFLD" id="SFLDG00363">
    <property type="entry name" value="AMPS_(cytGST):_Alpha-__Mu-__Pi"/>
    <property type="match status" value="1"/>
</dbReference>
<dbReference type="PANTHER" id="PTHR10012:SF0">
    <property type="entry name" value="SERINE_THREONINE-PROTEIN PHOSPHATASE 2A ACTIVATOR"/>
    <property type="match status" value="1"/>
</dbReference>
<keyword evidence="6" id="KW-0697">Rotamase</keyword>
<evidence type="ECO:0000256" key="8">
    <source>
        <dbReference type="SAM" id="MobiDB-lite"/>
    </source>
</evidence>
<accession>A0ABQ8UD62</accession>
<sequence length="753" mass="82909">MSTANKPILVYFGGRGRAEAIRLCLAEAGIDYEDQRVSFEAWPSMKSTLPFGQLPVLRIDGISIAQSMACVRYVAHKYGLVPSDPVKAGQCDMFCEAIEDLVAQTFKVTMTPGTTDAEKTKFRTETLPSWLASFERLLGDKEYLVGTFSYADLVVFNYLQGMTDPAVLDIAPLPLEVLRFCDLKFSTAVRSPSFLQDFVPHSVCGSSSFSLLPPVFLDDLLSDFPGISTGDHSNNPPPSPSIIRYFTLAMLPPPPADRKKHNLAQAPLGDVRWHGPDLSETSSSRRSLEGRLHPQSGARQLQAASLARWATTLRANRADVCDGRPAPLVAVTLEDLYTDPGDLYVAGLHEASSTSPVPPPAQQQSDQMWIFINPPSSKLFTPCRNCEGMTQTGECGPGVFWELSWFHPTGGVDRLVHMASQFVVPGKVIRSPIDLHKFQASQAYVVLLNFVVTVNEEISGKKLSYLIPRAVSPLALRVMDLLDDLTSSIEQFPPYTQPQRFGNRAYRDWHGHLVANSETMLRRLLGELDPATVELRPYLEDSFGNPTRIDYGTGHETAFIAFLCCLWRLGHLGPSDVQFFGLRVFPKYLSVCRTLQQRYSMEPAGTRGAWGLDDFHFFPFLWGSAQLIGSAIPPDSVLQDGFLQANGNEFIYVDAVRHITRVRVAMWSVGAPGAVGGRQCGTPGTGGWVGRRGPHGTAHAPQPYALYAPTFHAALTLALISRADPNPRTRPQVKQGPFFEHSPVLYNITAVPS</sequence>
<keyword evidence="11" id="KW-1185">Reference proteome</keyword>
<evidence type="ECO:0000256" key="2">
    <source>
        <dbReference type="ARBA" id="ARBA00004496"/>
    </source>
</evidence>
<evidence type="ECO:0000256" key="1">
    <source>
        <dbReference type="ARBA" id="ARBA00000971"/>
    </source>
</evidence>